<accession>A0A2U2PCF6</accession>
<keyword evidence="3" id="KW-1185">Reference proteome</keyword>
<dbReference type="Proteomes" id="UP000245647">
    <property type="component" value="Unassembled WGS sequence"/>
</dbReference>
<keyword evidence="2" id="KW-0456">Lyase</keyword>
<name>A0A2U2PCF6_9SPHI</name>
<evidence type="ECO:0000313" key="3">
    <source>
        <dbReference type="Proteomes" id="UP000245647"/>
    </source>
</evidence>
<feature type="signal peptide" evidence="1">
    <location>
        <begin position="1"/>
        <end position="29"/>
    </location>
</feature>
<reference evidence="2 3" key="1">
    <citation type="submission" date="2018-04" db="EMBL/GenBank/DDBJ databases">
        <title>Pedobacter chongqingensis sp. nov., isolated from a rottenly hemp rope.</title>
        <authorList>
            <person name="Cai Y."/>
        </authorList>
    </citation>
    <scope>NUCLEOTIDE SEQUENCE [LARGE SCALE GENOMIC DNA]</scope>
    <source>
        <strain evidence="2 3">FJ4-8</strain>
    </source>
</reference>
<gene>
    <name evidence="2" type="ORF">DDR33_18505</name>
</gene>
<comment type="caution">
    <text evidence="2">The sequence shown here is derived from an EMBL/GenBank/DDBJ whole genome shotgun (WGS) entry which is preliminary data.</text>
</comment>
<feature type="chain" id="PRO_5015693535" evidence="1">
    <location>
        <begin position="30"/>
        <end position="64"/>
    </location>
</feature>
<protein>
    <submittedName>
        <fullName evidence="2">Polysaccharide lyase</fullName>
    </submittedName>
</protein>
<dbReference type="GO" id="GO:0016829">
    <property type="term" value="F:lyase activity"/>
    <property type="evidence" value="ECO:0007669"/>
    <property type="project" value="UniProtKB-KW"/>
</dbReference>
<dbReference type="AlphaFoldDB" id="A0A2U2PCF6"/>
<dbReference type="EMBL" id="QEAS01000017">
    <property type="protein sequence ID" value="PWG79052.1"/>
    <property type="molecule type" value="Genomic_DNA"/>
</dbReference>
<proteinExistence type="predicted"/>
<feature type="non-terminal residue" evidence="2">
    <location>
        <position position="64"/>
    </location>
</feature>
<evidence type="ECO:0000256" key="1">
    <source>
        <dbReference type="SAM" id="SignalP"/>
    </source>
</evidence>
<keyword evidence="1" id="KW-0732">Signal</keyword>
<organism evidence="2 3">
    <name type="scientific">Pararcticibacter amylolyticus</name>
    <dbReference type="NCBI Taxonomy" id="2173175"/>
    <lineage>
        <taxon>Bacteria</taxon>
        <taxon>Pseudomonadati</taxon>
        <taxon>Bacteroidota</taxon>
        <taxon>Sphingobacteriia</taxon>
        <taxon>Sphingobacteriales</taxon>
        <taxon>Sphingobacteriaceae</taxon>
        <taxon>Pararcticibacter</taxon>
    </lineage>
</organism>
<evidence type="ECO:0000313" key="2">
    <source>
        <dbReference type="EMBL" id="PWG79052.1"/>
    </source>
</evidence>
<sequence length="64" mass="7215">MKRIHIKSSLARLLFALPLTGISSFSAHAQYPDIPAEIKAQTDQFMKEGYRRSDSAWLKALPVI</sequence>